<dbReference type="Proteomes" id="UP000837801">
    <property type="component" value="Unassembled WGS sequence"/>
</dbReference>
<dbReference type="GO" id="GO:0031505">
    <property type="term" value="P:fungal-type cell wall organization"/>
    <property type="evidence" value="ECO:0007669"/>
    <property type="project" value="InterPro"/>
</dbReference>
<keyword evidence="3" id="KW-1185">Reference proteome</keyword>
<evidence type="ECO:0000313" key="2">
    <source>
        <dbReference type="EMBL" id="CAH2353213.1"/>
    </source>
</evidence>
<gene>
    <name evidence="2" type="ORF">CLIB1423_09S05336</name>
</gene>
<feature type="chain" id="PRO_5040402448" evidence="1">
    <location>
        <begin position="20"/>
        <end position="125"/>
    </location>
</feature>
<protein>
    <submittedName>
        <fullName evidence="2">Predicted GPI-anchored protein 1</fullName>
    </submittedName>
</protein>
<organism evidence="2 3">
    <name type="scientific">[Candida] railenensis</name>
    <dbReference type="NCBI Taxonomy" id="45579"/>
    <lineage>
        <taxon>Eukaryota</taxon>
        <taxon>Fungi</taxon>
        <taxon>Dikarya</taxon>
        <taxon>Ascomycota</taxon>
        <taxon>Saccharomycotina</taxon>
        <taxon>Pichiomycetes</taxon>
        <taxon>Debaryomycetaceae</taxon>
        <taxon>Kurtzmaniella</taxon>
    </lineage>
</organism>
<dbReference type="InterPro" id="IPR031452">
    <property type="entry name" value="Kre1"/>
</dbReference>
<accession>A0A9P0VZ64</accession>
<evidence type="ECO:0000313" key="3">
    <source>
        <dbReference type="Proteomes" id="UP000837801"/>
    </source>
</evidence>
<comment type="caution">
    <text evidence="2">The sequence shown here is derived from an EMBL/GenBank/DDBJ whole genome shotgun (WGS) entry which is preliminary data.</text>
</comment>
<dbReference type="Pfam" id="PF17056">
    <property type="entry name" value="KRE1"/>
    <property type="match status" value="1"/>
</dbReference>
<keyword evidence="1" id="KW-0732">Signal</keyword>
<dbReference type="AlphaFoldDB" id="A0A9P0VZ64"/>
<dbReference type="EMBL" id="CAKXYY010000009">
    <property type="protein sequence ID" value="CAH2353213.1"/>
    <property type="molecule type" value="Genomic_DNA"/>
</dbReference>
<feature type="signal peptide" evidence="1">
    <location>
        <begin position="1"/>
        <end position="19"/>
    </location>
</feature>
<sequence>MKLISLLIGIVSFISVVSALANQDDGGGDTTTAKTTSATTVWITITTNGALATVKSTYHQSFVETYTSATSSAAAGTIGMGSISGSVGGVRTYAHTTVSGGAGDIQGSIYGRVVGMLVLLLGYLI</sequence>
<name>A0A9P0VZ64_9ASCO</name>
<reference evidence="2" key="1">
    <citation type="submission" date="2022-03" db="EMBL/GenBank/DDBJ databases">
        <authorList>
            <person name="Legras J.-L."/>
            <person name="Devillers H."/>
            <person name="Grondin C."/>
        </authorList>
    </citation>
    <scope>NUCLEOTIDE SEQUENCE</scope>
    <source>
        <strain evidence="2">CLIB 1423</strain>
    </source>
</reference>
<evidence type="ECO:0000256" key="1">
    <source>
        <dbReference type="SAM" id="SignalP"/>
    </source>
</evidence>
<proteinExistence type="predicted"/>